<name>A0AAN7YFS2_9PEZI</name>
<evidence type="ECO:0000313" key="3">
    <source>
        <dbReference type="EMBL" id="KAK5111482.1"/>
    </source>
</evidence>
<organism evidence="3 4">
    <name type="scientific">Meristemomyces frigidus</name>
    <dbReference type="NCBI Taxonomy" id="1508187"/>
    <lineage>
        <taxon>Eukaryota</taxon>
        <taxon>Fungi</taxon>
        <taxon>Dikarya</taxon>
        <taxon>Ascomycota</taxon>
        <taxon>Pezizomycotina</taxon>
        <taxon>Dothideomycetes</taxon>
        <taxon>Dothideomycetidae</taxon>
        <taxon>Mycosphaerellales</taxon>
        <taxon>Teratosphaeriaceae</taxon>
        <taxon>Meristemomyces</taxon>
    </lineage>
</organism>
<dbReference type="PANTHER" id="PTHR39601">
    <property type="entry name" value="CHORIOGENIN HMINOR"/>
    <property type="match status" value="1"/>
</dbReference>
<feature type="compositionally biased region" description="Polar residues" evidence="1">
    <location>
        <begin position="140"/>
        <end position="152"/>
    </location>
</feature>
<evidence type="ECO:0000313" key="4">
    <source>
        <dbReference type="Proteomes" id="UP001310890"/>
    </source>
</evidence>
<evidence type="ECO:0000256" key="1">
    <source>
        <dbReference type="SAM" id="MobiDB-lite"/>
    </source>
</evidence>
<dbReference type="PANTHER" id="PTHR39601:SF2">
    <property type="entry name" value="CHORIOGENIN HMINOR"/>
    <property type="match status" value="1"/>
</dbReference>
<feature type="compositionally biased region" description="Polar residues" evidence="1">
    <location>
        <begin position="271"/>
        <end position="283"/>
    </location>
</feature>
<feature type="region of interest" description="Disordered" evidence="1">
    <location>
        <begin position="271"/>
        <end position="290"/>
    </location>
</feature>
<dbReference type="Proteomes" id="UP001310890">
    <property type="component" value="Unassembled WGS sequence"/>
</dbReference>
<feature type="region of interest" description="Disordered" evidence="1">
    <location>
        <begin position="1"/>
        <end position="85"/>
    </location>
</feature>
<dbReference type="Pfam" id="PF26013">
    <property type="entry name" value="DUF8004"/>
    <property type="match status" value="1"/>
</dbReference>
<dbReference type="InterPro" id="IPR058317">
    <property type="entry name" value="DUF8004"/>
</dbReference>
<dbReference type="AlphaFoldDB" id="A0AAN7YFS2"/>
<feature type="region of interest" description="Disordered" evidence="1">
    <location>
        <begin position="847"/>
        <end position="868"/>
    </location>
</feature>
<feature type="domain" description="DUF8004" evidence="2">
    <location>
        <begin position="391"/>
        <end position="484"/>
    </location>
</feature>
<dbReference type="EMBL" id="JAVRRL010000039">
    <property type="protein sequence ID" value="KAK5111482.1"/>
    <property type="molecule type" value="Genomic_DNA"/>
</dbReference>
<feature type="region of interest" description="Disordered" evidence="1">
    <location>
        <begin position="887"/>
        <end position="934"/>
    </location>
</feature>
<protein>
    <recommendedName>
        <fullName evidence="2">DUF8004 domain-containing protein</fullName>
    </recommendedName>
</protein>
<gene>
    <name evidence="3" type="ORF">LTR62_004934</name>
</gene>
<reference evidence="3" key="1">
    <citation type="submission" date="2023-08" db="EMBL/GenBank/DDBJ databases">
        <title>Black Yeasts Isolated from many extreme environments.</title>
        <authorList>
            <person name="Coleine C."/>
            <person name="Stajich J.E."/>
            <person name="Selbmann L."/>
        </authorList>
    </citation>
    <scope>NUCLEOTIDE SEQUENCE</scope>
    <source>
        <strain evidence="3">CCFEE 5401</strain>
    </source>
</reference>
<comment type="caution">
    <text evidence="3">The sequence shown here is derived from an EMBL/GenBank/DDBJ whole genome shotgun (WGS) entry which is preliminary data.</text>
</comment>
<accession>A0AAN7YFS2</accession>
<feature type="region of interest" description="Disordered" evidence="1">
    <location>
        <begin position="104"/>
        <end position="196"/>
    </location>
</feature>
<feature type="compositionally biased region" description="Basic and acidic residues" evidence="1">
    <location>
        <begin position="176"/>
        <end position="185"/>
    </location>
</feature>
<evidence type="ECO:0000259" key="2">
    <source>
        <dbReference type="Pfam" id="PF26013"/>
    </source>
</evidence>
<sequence>MSKRLSALFSTPNDKALPDMPDVTHSPSSPARRHSPPASGADSRSSSRLRKQPPAPAVNNSLAASGDYLTGAPAPSHLRATSHTREASAQYLANAELTLPTLQDLQYGSGAPSPLMPPPPIAAGGGSYSRSSSVDRSRPATPSYNPNYSRPTTPNPAGEMTPPSGKKEKKGLFGKSKKDSTEERGPVAWIGGHPERPAYDIDPLLNGRPLPEIWDDSPNGNCYIYLSQQGTPGRGASFKIDSSVFAASPVLTRLAFGDLVDPRMQQLSMNERATTMSSTSSQDSRGRQFDSSEQEIHLCLPIRLNASSSAPATQITPPKKSKDIRVADPAAEDLQTLVDIRNFFAFLIGGPLLATERRASWFAIFMSIAGILKTYEFSNMDGSTFGEAANSSFDAYVDELQLGDVRSSREKTIEGIVLGERMRSVLLYNEAFTHAVGKHNDLISLKSPKFDLISPLTQNRLTRAAMDLEKRVASIQLVLQDFEFPFLFTGIMSSKTSDERKEGVRFAEWKDGFLGMRKWTISMLQQRYGHWPPKAKSKKNDLETSGLSRKVLRDVYNDMSAIYDLMVDRSNLTTRTVDGVDQSQRAIEDATIRGVRAVLSEYDRSSPPVKPPVPFDLPLLPNLKVTRPDFATGDKKKDVKAIQKRLKDDEIELLLRASWNRDVVASTNNPNAGFVAAFRDLERKAAHHCTISEMVDLRIGQWIFMYAVLQALPMLACDAPGLRHTKGVEYFLCEPPRSGVPWANNTTALGQAAGMGGRNTWFSVAGSGGGVVSLPSDLVEHGVEGIYRRSHCWVMAEKWTVMDPSLHEALREKEAGDAVRSAALEGEAPLPPVPVMVAAGYAGSASRNASPHFLPSRPGSAGGLGPGMPMRDAKRLSSIGLGLEALPLPAGVSPDGRRSFDSRGGGSPGPGAGVGVEADGRPRSALGGHKVDASRTFEAILGDLPTQGGKKGKKK</sequence>
<feature type="compositionally biased region" description="Gly residues" evidence="1">
    <location>
        <begin position="903"/>
        <end position="914"/>
    </location>
</feature>
<proteinExistence type="predicted"/>